<dbReference type="InterPro" id="IPR033543">
    <property type="entry name" value="BCL2L15"/>
</dbReference>
<evidence type="ECO:0000313" key="4">
    <source>
        <dbReference type="Proteomes" id="UP000234681"/>
    </source>
</evidence>
<organism evidence="3 4">
    <name type="scientific">Rattus norvegicus</name>
    <name type="common">Rat</name>
    <dbReference type="NCBI Taxonomy" id="10116"/>
    <lineage>
        <taxon>Eukaryota</taxon>
        <taxon>Metazoa</taxon>
        <taxon>Chordata</taxon>
        <taxon>Craniata</taxon>
        <taxon>Vertebrata</taxon>
        <taxon>Euteleostomi</taxon>
        <taxon>Mammalia</taxon>
        <taxon>Eutheria</taxon>
        <taxon>Euarchontoglires</taxon>
        <taxon>Glires</taxon>
        <taxon>Rodentia</taxon>
        <taxon>Myomorpha</taxon>
        <taxon>Muroidea</taxon>
        <taxon>Muridae</taxon>
        <taxon>Murinae</taxon>
        <taxon>Rattus</taxon>
    </lineage>
</organism>
<accession>A6K3N0</accession>
<dbReference type="AGR" id="RGD:1562344"/>
<sequence>MSKMKNPRTFEEQTECIMNTLLTDFLTPTFQAANRNLPDADEPCSGEDYSFDVAIVAGRLRMLGDKFNGELEASVNNIIAETIRGQAGTVLKDTVQSLSKTWCTQNPTLAFETAFLAVSVKLLEYVARKAPEMASQVAACMTGMINGDTTIRQFIQDLGGWLIMRYPATADTLQHNSCT</sequence>
<evidence type="ECO:0000313" key="5">
    <source>
        <dbReference type="RGD" id="1562344"/>
    </source>
</evidence>
<dbReference type="SUPFAM" id="SSF56854">
    <property type="entry name" value="Bcl-2 inhibitors of programmed cell death"/>
    <property type="match status" value="1"/>
</dbReference>
<proteinExistence type="predicted"/>
<evidence type="ECO:0000256" key="1">
    <source>
        <dbReference type="ARBA" id="ARBA00067192"/>
    </source>
</evidence>
<evidence type="ECO:0000313" key="3">
    <source>
        <dbReference type="EMBL" id="EDL85469.1"/>
    </source>
</evidence>
<reference evidence="3 4" key="1">
    <citation type="submission" date="2005-09" db="EMBL/GenBank/DDBJ databases">
        <authorList>
            <person name="Mural R.J."/>
            <person name="Li P.W."/>
            <person name="Adams M.D."/>
            <person name="Amanatides P.G."/>
            <person name="Baden-Tillson H."/>
            <person name="Barnstead M."/>
            <person name="Chin S.H."/>
            <person name="Dew I."/>
            <person name="Evans C.A."/>
            <person name="Ferriera S."/>
            <person name="Flanigan M."/>
            <person name="Fosler C."/>
            <person name="Glodek A."/>
            <person name="Gu Z."/>
            <person name="Holt R.A."/>
            <person name="Jennings D."/>
            <person name="Kraft C.L."/>
            <person name="Lu F."/>
            <person name="Nguyen T."/>
            <person name="Nusskern D.R."/>
            <person name="Pfannkoch C.M."/>
            <person name="Sitter C."/>
            <person name="Sutton G.G."/>
            <person name="Venter J.C."/>
            <person name="Wang Z."/>
            <person name="Woodage T."/>
            <person name="Zheng X.H."/>
            <person name="Zhong F."/>
        </authorList>
    </citation>
    <scope>NUCLEOTIDE SEQUENCE [LARGE SCALE GENOMIC DNA]</scope>
    <source>
        <strain>BN</strain>
        <strain evidence="4">Sprague-Dawley</strain>
    </source>
</reference>
<dbReference type="Proteomes" id="UP000234681">
    <property type="component" value="Chromosome 2"/>
</dbReference>
<dbReference type="PANTHER" id="PTHR36466">
    <property type="entry name" value="BCL-2-LIKE PROTEIN 15"/>
    <property type="match status" value="1"/>
</dbReference>
<protein>
    <recommendedName>
        <fullName evidence="1">Bcl-2-like protein 15</fullName>
    </recommendedName>
    <alternativeName>
        <fullName evidence="2">Bcl-2 family kin</fullName>
    </alternativeName>
</protein>
<name>A6K3N0_RAT</name>
<dbReference type="RGD" id="1562344">
    <property type="gene designation" value="Bcl2l15"/>
</dbReference>
<dbReference type="AlphaFoldDB" id="A6K3N0"/>
<dbReference type="FunFam" id="1.10.437.10:FF:000018">
    <property type="entry name" value="BCL2 like 15"/>
    <property type="match status" value="1"/>
</dbReference>
<evidence type="ECO:0000256" key="2">
    <source>
        <dbReference type="ARBA" id="ARBA00078158"/>
    </source>
</evidence>
<dbReference type="Gene3D" id="1.10.437.10">
    <property type="entry name" value="Blc2-like"/>
    <property type="match status" value="1"/>
</dbReference>
<gene>
    <name evidence="5" type="primary">Bcl2l15</name>
    <name evidence="3" type="synonym">RGD1562344_predicted</name>
    <name evidence="3" type="ORF">rCG_52025</name>
</gene>
<dbReference type="InterPro" id="IPR036834">
    <property type="entry name" value="Bcl-2-like_sf"/>
</dbReference>
<dbReference type="PANTHER" id="PTHR36466:SF1">
    <property type="entry name" value="BCL-2-LIKE PROTEIN 15"/>
    <property type="match status" value="1"/>
</dbReference>
<dbReference type="EMBL" id="CH474015">
    <property type="protein sequence ID" value="EDL85469.1"/>
    <property type="molecule type" value="Genomic_DNA"/>
</dbReference>
<dbReference type="GO" id="GO:0042981">
    <property type="term" value="P:regulation of apoptotic process"/>
    <property type="evidence" value="ECO:0007669"/>
    <property type="project" value="InterPro"/>
</dbReference>